<reference evidence="1 2" key="1">
    <citation type="submission" date="2014-04" db="EMBL/GenBank/DDBJ databases">
        <authorList>
            <consortium name="DOE Joint Genome Institute"/>
            <person name="Kuo A."/>
            <person name="Ruytinx J."/>
            <person name="Rineau F."/>
            <person name="Colpaert J."/>
            <person name="Kohler A."/>
            <person name="Nagy L.G."/>
            <person name="Floudas D."/>
            <person name="Copeland A."/>
            <person name="Barry K.W."/>
            <person name="Cichocki N."/>
            <person name="Veneault-Fourrey C."/>
            <person name="LaButti K."/>
            <person name="Lindquist E.A."/>
            <person name="Lipzen A."/>
            <person name="Lundell T."/>
            <person name="Morin E."/>
            <person name="Murat C."/>
            <person name="Sun H."/>
            <person name="Tunlid A."/>
            <person name="Henrissat B."/>
            <person name="Grigoriev I.V."/>
            <person name="Hibbett D.S."/>
            <person name="Martin F."/>
            <person name="Nordberg H.P."/>
            <person name="Cantor M.N."/>
            <person name="Hua S.X."/>
        </authorList>
    </citation>
    <scope>NUCLEOTIDE SEQUENCE [LARGE SCALE GENOMIC DNA]</scope>
    <source>
        <strain evidence="1 2">UH-Slu-Lm8-n1</strain>
    </source>
</reference>
<name>A0A0D0ADU5_9AGAM</name>
<evidence type="ECO:0000313" key="2">
    <source>
        <dbReference type="Proteomes" id="UP000054485"/>
    </source>
</evidence>
<dbReference type="InParanoid" id="A0A0D0ADU5"/>
<sequence length="69" mass="7560">MPMEYDGTQSYLHSSVLLVEARVFSDAELVVNSNKLMLQHTARIDSHLDTPNPLVRNIGHGSPACVVSP</sequence>
<organism evidence="1 2">
    <name type="scientific">Suillus luteus UH-Slu-Lm8-n1</name>
    <dbReference type="NCBI Taxonomy" id="930992"/>
    <lineage>
        <taxon>Eukaryota</taxon>
        <taxon>Fungi</taxon>
        <taxon>Dikarya</taxon>
        <taxon>Basidiomycota</taxon>
        <taxon>Agaricomycotina</taxon>
        <taxon>Agaricomycetes</taxon>
        <taxon>Agaricomycetidae</taxon>
        <taxon>Boletales</taxon>
        <taxon>Suillineae</taxon>
        <taxon>Suillaceae</taxon>
        <taxon>Suillus</taxon>
    </lineage>
</organism>
<protein>
    <submittedName>
        <fullName evidence="1">Uncharacterized protein</fullName>
    </submittedName>
</protein>
<accession>A0A0D0ADU5</accession>
<gene>
    <name evidence="1" type="ORF">CY34DRAFT_807761</name>
</gene>
<dbReference type="AlphaFoldDB" id="A0A0D0ADU5"/>
<reference evidence="2" key="2">
    <citation type="submission" date="2015-01" db="EMBL/GenBank/DDBJ databases">
        <title>Evolutionary Origins and Diversification of the Mycorrhizal Mutualists.</title>
        <authorList>
            <consortium name="DOE Joint Genome Institute"/>
            <consortium name="Mycorrhizal Genomics Consortium"/>
            <person name="Kohler A."/>
            <person name="Kuo A."/>
            <person name="Nagy L.G."/>
            <person name="Floudas D."/>
            <person name="Copeland A."/>
            <person name="Barry K.W."/>
            <person name="Cichocki N."/>
            <person name="Veneault-Fourrey C."/>
            <person name="LaButti K."/>
            <person name="Lindquist E.A."/>
            <person name="Lipzen A."/>
            <person name="Lundell T."/>
            <person name="Morin E."/>
            <person name="Murat C."/>
            <person name="Riley R."/>
            <person name="Ohm R."/>
            <person name="Sun H."/>
            <person name="Tunlid A."/>
            <person name="Henrissat B."/>
            <person name="Grigoriev I.V."/>
            <person name="Hibbett D.S."/>
            <person name="Martin F."/>
        </authorList>
    </citation>
    <scope>NUCLEOTIDE SEQUENCE [LARGE SCALE GENOMIC DNA]</scope>
    <source>
        <strain evidence="2">UH-Slu-Lm8-n1</strain>
    </source>
</reference>
<dbReference type="HOGENOM" id="CLU_2777603_0_0_1"/>
<dbReference type="EMBL" id="KN835325">
    <property type="protein sequence ID" value="KIK39861.1"/>
    <property type="molecule type" value="Genomic_DNA"/>
</dbReference>
<proteinExistence type="predicted"/>
<keyword evidence="2" id="KW-1185">Reference proteome</keyword>
<evidence type="ECO:0000313" key="1">
    <source>
        <dbReference type="EMBL" id="KIK39861.1"/>
    </source>
</evidence>
<dbReference type="Proteomes" id="UP000054485">
    <property type="component" value="Unassembled WGS sequence"/>
</dbReference>